<dbReference type="AlphaFoldDB" id="A0A0F9A9H8"/>
<dbReference type="EMBL" id="LAZR01043823">
    <property type="protein sequence ID" value="KKL06160.1"/>
    <property type="molecule type" value="Genomic_DNA"/>
</dbReference>
<sequence>MVTILPINVIVDALTICNSCDSRPMVPDNPAGYCQE</sequence>
<proteinExistence type="predicted"/>
<name>A0A0F9A9H8_9ZZZZ</name>
<reference evidence="1" key="1">
    <citation type="journal article" date="2015" name="Nature">
        <title>Complex archaea that bridge the gap between prokaryotes and eukaryotes.</title>
        <authorList>
            <person name="Spang A."/>
            <person name="Saw J.H."/>
            <person name="Jorgensen S.L."/>
            <person name="Zaremba-Niedzwiedzka K."/>
            <person name="Martijn J."/>
            <person name="Lind A.E."/>
            <person name="van Eijk R."/>
            <person name="Schleper C."/>
            <person name="Guy L."/>
            <person name="Ettema T.J."/>
        </authorList>
    </citation>
    <scope>NUCLEOTIDE SEQUENCE</scope>
</reference>
<protein>
    <submittedName>
        <fullName evidence="1">Uncharacterized protein</fullName>
    </submittedName>
</protein>
<feature type="non-terminal residue" evidence="1">
    <location>
        <position position="36"/>
    </location>
</feature>
<organism evidence="1">
    <name type="scientific">marine sediment metagenome</name>
    <dbReference type="NCBI Taxonomy" id="412755"/>
    <lineage>
        <taxon>unclassified sequences</taxon>
        <taxon>metagenomes</taxon>
        <taxon>ecological metagenomes</taxon>
    </lineage>
</organism>
<gene>
    <name evidence="1" type="ORF">LCGC14_2598830</name>
</gene>
<evidence type="ECO:0000313" key="1">
    <source>
        <dbReference type="EMBL" id="KKL06160.1"/>
    </source>
</evidence>
<accession>A0A0F9A9H8</accession>
<comment type="caution">
    <text evidence="1">The sequence shown here is derived from an EMBL/GenBank/DDBJ whole genome shotgun (WGS) entry which is preliminary data.</text>
</comment>